<name>A0A6J6ECX4_9ZZZZ</name>
<dbReference type="Gene3D" id="2.30.180.10">
    <property type="entry name" value="FAS1 domain"/>
    <property type="match status" value="1"/>
</dbReference>
<feature type="domain" description="FAS1" evidence="1">
    <location>
        <begin position="41"/>
        <end position="171"/>
    </location>
</feature>
<dbReference type="InterPro" id="IPR000782">
    <property type="entry name" value="FAS1_domain"/>
</dbReference>
<dbReference type="GO" id="GO:0005615">
    <property type="term" value="C:extracellular space"/>
    <property type="evidence" value="ECO:0007669"/>
    <property type="project" value="TreeGrafter"/>
</dbReference>
<dbReference type="Pfam" id="PF02469">
    <property type="entry name" value="Fasciclin"/>
    <property type="match status" value="1"/>
</dbReference>
<accession>A0A6J6ECX4</accession>
<dbReference type="FunFam" id="2.30.180.10:FF:000032">
    <property type="entry name" value="Fasciclin domain-containing protein, putative"/>
    <property type="match status" value="1"/>
</dbReference>
<dbReference type="SMART" id="SM00554">
    <property type="entry name" value="FAS1"/>
    <property type="match status" value="1"/>
</dbReference>
<dbReference type="PROSITE" id="PS50213">
    <property type="entry name" value="FAS1"/>
    <property type="match status" value="1"/>
</dbReference>
<evidence type="ECO:0000259" key="1">
    <source>
        <dbReference type="PROSITE" id="PS50213"/>
    </source>
</evidence>
<dbReference type="PANTHER" id="PTHR10900:SF77">
    <property type="entry name" value="FI19380P1"/>
    <property type="match status" value="1"/>
</dbReference>
<organism evidence="2">
    <name type="scientific">freshwater metagenome</name>
    <dbReference type="NCBI Taxonomy" id="449393"/>
    <lineage>
        <taxon>unclassified sequences</taxon>
        <taxon>metagenomes</taxon>
        <taxon>ecological metagenomes</taxon>
    </lineage>
</organism>
<evidence type="ECO:0000313" key="2">
    <source>
        <dbReference type="EMBL" id="CAB4573209.1"/>
    </source>
</evidence>
<proteinExistence type="predicted"/>
<dbReference type="InterPro" id="IPR036378">
    <property type="entry name" value="FAS1_dom_sf"/>
</dbReference>
<dbReference type="EMBL" id="CAEZTT010000032">
    <property type="protein sequence ID" value="CAB4573209.1"/>
    <property type="molecule type" value="Genomic_DNA"/>
</dbReference>
<dbReference type="PROSITE" id="PS51257">
    <property type="entry name" value="PROKAR_LIPOPROTEIN"/>
    <property type="match status" value="1"/>
</dbReference>
<dbReference type="AlphaFoldDB" id="A0A6J6ECX4"/>
<reference evidence="2" key="1">
    <citation type="submission" date="2020-05" db="EMBL/GenBank/DDBJ databases">
        <authorList>
            <person name="Chiriac C."/>
            <person name="Salcher M."/>
            <person name="Ghai R."/>
            <person name="Kavagutti S V."/>
        </authorList>
    </citation>
    <scope>NUCLEOTIDE SEQUENCE</scope>
</reference>
<dbReference type="InterPro" id="IPR050904">
    <property type="entry name" value="Adhesion/Biosynth-related"/>
</dbReference>
<dbReference type="SUPFAM" id="SSF82153">
    <property type="entry name" value="FAS1 domain"/>
    <property type="match status" value="1"/>
</dbReference>
<sequence>MKKQLAALAIAASMVLVGCGSDSASEEPIVDDTEVVVDNSSDNLLVIAQGNPDLSTFVTALEASDLVINLEGDRILTIFAPTNDAFAALPAGLLDKLLLPENKDLLVRILTYHLVQGGLLSGDVVSGEIGSSEGTTLTLDTANGVTVNGANVVQADLEASNGVIHVIDQVLVPASLDLSGL</sequence>
<protein>
    <submittedName>
        <fullName evidence="2">Unannotated protein</fullName>
    </submittedName>
</protein>
<gene>
    <name evidence="2" type="ORF">UFOPK1726_00415</name>
</gene>
<dbReference type="PANTHER" id="PTHR10900">
    <property type="entry name" value="PERIOSTIN-RELATED"/>
    <property type="match status" value="1"/>
</dbReference>